<comment type="caution">
    <text evidence="2">The sequence shown here is derived from an EMBL/GenBank/DDBJ whole genome shotgun (WGS) entry which is preliminary data.</text>
</comment>
<accession>A0ABR6EPK7</accession>
<keyword evidence="1" id="KW-1133">Transmembrane helix</keyword>
<keyword evidence="3" id="KW-1185">Reference proteome</keyword>
<evidence type="ECO:0008006" key="4">
    <source>
        <dbReference type="Google" id="ProtNLM"/>
    </source>
</evidence>
<dbReference type="Pfam" id="PF19545">
    <property type="entry name" value="DUF6069"/>
    <property type="match status" value="1"/>
</dbReference>
<gene>
    <name evidence="2" type="ORF">GL263_27610</name>
</gene>
<name>A0ABR6EPK7_9ACTN</name>
<reference evidence="3" key="1">
    <citation type="journal article" date="2020" name="Syst. Appl. Microbiol.">
        <title>Streptomyces alkaliterrae sp. nov., isolated from an alkaline soil, and emended descriptions of Streptomyces alkaliphilus, Streptomyces calidiresistens and Streptomyces durbertensis.</title>
        <authorList>
            <person name="Swiecimska M."/>
            <person name="Golinska P."/>
            <person name="Nouioui I."/>
            <person name="Wypij M."/>
            <person name="Rai M."/>
            <person name="Sangal V."/>
            <person name="Goodfellow M."/>
        </authorList>
    </citation>
    <scope>NUCLEOTIDE SEQUENCE [LARGE SCALE GENOMIC DNA]</scope>
    <source>
        <strain evidence="3">DSM 104538</strain>
    </source>
</reference>
<dbReference type="InterPro" id="IPR045713">
    <property type="entry name" value="DUF6069"/>
</dbReference>
<feature type="transmembrane region" description="Helical" evidence="1">
    <location>
        <begin position="112"/>
        <end position="132"/>
    </location>
</feature>
<keyword evidence="1" id="KW-0812">Transmembrane</keyword>
<evidence type="ECO:0000313" key="2">
    <source>
        <dbReference type="EMBL" id="MBB1247282.1"/>
    </source>
</evidence>
<organism evidence="2 3">
    <name type="scientific">Streptomyces durbertensis</name>
    <dbReference type="NCBI Taxonomy" id="2448886"/>
    <lineage>
        <taxon>Bacteria</taxon>
        <taxon>Bacillati</taxon>
        <taxon>Actinomycetota</taxon>
        <taxon>Actinomycetes</taxon>
        <taxon>Kitasatosporales</taxon>
        <taxon>Streptomycetaceae</taxon>
        <taxon>Streptomyces</taxon>
    </lineage>
</organism>
<feature type="transmembrane region" description="Helical" evidence="1">
    <location>
        <begin position="87"/>
        <end position="106"/>
    </location>
</feature>
<evidence type="ECO:0000313" key="3">
    <source>
        <dbReference type="Proteomes" id="UP000766698"/>
    </source>
</evidence>
<protein>
    <recommendedName>
        <fullName evidence="4">Integral membrane protein</fullName>
    </recommendedName>
</protein>
<keyword evidence="1" id="KW-0472">Membrane</keyword>
<feature type="transmembrane region" description="Helical" evidence="1">
    <location>
        <begin position="53"/>
        <end position="75"/>
    </location>
</feature>
<dbReference type="Proteomes" id="UP000766698">
    <property type="component" value="Unassembled WGS sequence"/>
</dbReference>
<dbReference type="RefSeq" id="WP_182858448.1">
    <property type="nucleotide sequence ID" value="NZ_WMLF01000909.1"/>
</dbReference>
<evidence type="ECO:0000256" key="1">
    <source>
        <dbReference type="SAM" id="Phobius"/>
    </source>
</evidence>
<sequence length="147" mass="14775">MASGTARPGVWHSGTRAGLLAVIASYVVLKVAEAVSGGELFVPVGCGDSSLRVGAFAVAVATLVSAVLLILLGFLLSRVMRAPRRVFAGRVVMVTGLFVVVSLSSGAPGGTVAALVVMHLLTGVFVGSAVALKLVEVDFSRPDGAVG</sequence>
<proteinExistence type="predicted"/>
<dbReference type="EMBL" id="WMLF01000909">
    <property type="protein sequence ID" value="MBB1247282.1"/>
    <property type="molecule type" value="Genomic_DNA"/>
</dbReference>